<protein>
    <submittedName>
        <fullName evidence="3">Hook-length control protein FliK</fullName>
    </submittedName>
</protein>
<dbReference type="AlphaFoldDB" id="A0A1I4DD27"/>
<dbReference type="OrthoDB" id="7203912at2"/>
<organism evidence="3 4">
    <name type="scientific">Shimia haliotis</name>
    <dbReference type="NCBI Taxonomy" id="1280847"/>
    <lineage>
        <taxon>Bacteria</taxon>
        <taxon>Pseudomonadati</taxon>
        <taxon>Pseudomonadota</taxon>
        <taxon>Alphaproteobacteria</taxon>
        <taxon>Rhodobacterales</taxon>
        <taxon>Roseobacteraceae</taxon>
    </lineage>
</organism>
<dbReference type="EMBL" id="FOSZ01000003">
    <property type="protein sequence ID" value="SFK90819.1"/>
    <property type="molecule type" value="Genomic_DNA"/>
</dbReference>
<reference evidence="4" key="1">
    <citation type="submission" date="2016-10" db="EMBL/GenBank/DDBJ databases">
        <authorList>
            <person name="Varghese N."/>
            <person name="Submissions S."/>
        </authorList>
    </citation>
    <scope>NUCLEOTIDE SEQUENCE [LARGE SCALE GENOMIC DNA]</scope>
    <source>
        <strain evidence="4">DSM 28453</strain>
    </source>
</reference>
<feature type="region of interest" description="Disordered" evidence="1">
    <location>
        <begin position="1"/>
        <end position="146"/>
    </location>
</feature>
<evidence type="ECO:0000313" key="4">
    <source>
        <dbReference type="Proteomes" id="UP000198851"/>
    </source>
</evidence>
<gene>
    <name evidence="3" type="ORF">SAMN04488036_10355</name>
</gene>
<keyword evidence="4" id="KW-1185">Reference proteome</keyword>
<name>A0A1I4DD27_9RHOB</name>
<feature type="compositionally biased region" description="Polar residues" evidence="1">
    <location>
        <begin position="247"/>
        <end position="260"/>
    </location>
</feature>
<evidence type="ECO:0000313" key="3">
    <source>
        <dbReference type="EMBL" id="SFK90819.1"/>
    </source>
</evidence>
<sequence>MLTLPFLATDATATDATKAPETAEAKTTDRPGRGEEFSDVFDKNASQKGPNSPDSVENQEQDDTPESESGTHDEAPEANGEIPDNTAEDQPDLTTVLKEFATDKPAEGTRSAAEDASAFGKTIRALERAVEPPTLPTKPEHTATPAQKPVLLPTEAAKTTPIPQTTASTPAMQAEVVERLEPMRIQVRATTTAGSAAVQANLQANQSAAVPTVANPGLSAEAQTDATQPTGADVEADTAEDRLLVQSRDQTTAAPSSTQWRAEVTPEKRQTLLQARAQNAPVTKINAEAAGEQTVDTSHQLRDDMQTRVVTSAADISQQSRISQNTAQPAYVVKQVAEAARAAEKGVIEITMDPPELGRLRLSMSETAGTMNITISTENSATSELMRKHIDLLRKDFMEMGYDDVSFSFEQGDMNGQQNSESPEQAGEAGRSGSEEPSDAANADLEPLTTPSSNLPAAGTGGLDIRL</sequence>
<feature type="region of interest" description="Disordered" evidence="1">
    <location>
        <begin position="408"/>
        <end position="467"/>
    </location>
</feature>
<feature type="region of interest" description="Disordered" evidence="1">
    <location>
        <begin position="246"/>
        <end position="265"/>
    </location>
</feature>
<feature type="compositionally biased region" description="Low complexity" evidence="1">
    <location>
        <begin position="8"/>
        <end position="20"/>
    </location>
</feature>
<dbReference type="InterPro" id="IPR038610">
    <property type="entry name" value="FliK-like_C_sf"/>
</dbReference>
<dbReference type="Proteomes" id="UP000198851">
    <property type="component" value="Unassembled WGS sequence"/>
</dbReference>
<dbReference type="RefSeq" id="WP_093322958.1">
    <property type="nucleotide sequence ID" value="NZ_FOSZ01000003.1"/>
</dbReference>
<dbReference type="Pfam" id="PF02120">
    <property type="entry name" value="Flg_hook"/>
    <property type="match status" value="1"/>
</dbReference>
<feature type="compositionally biased region" description="Polar residues" evidence="1">
    <location>
        <begin position="414"/>
        <end position="423"/>
    </location>
</feature>
<feature type="compositionally biased region" description="Acidic residues" evidence="1">
    <location>
        <begin position="57"/>
        <end position="66"/>
    </location>
</feature>
<dbReference type="InterPro" id="IPR021136">
    <property type="entry name" value="Flagellar_hook_control-like_C"/>
</dbReference>
<feature type="domain" description="Flagellar hook-length control protein-like C-terminal" evidence="2">
    <location>
        <begin position="344"/>
        <end position="418"/>
    </location>
</feature>
<feature type="compositionally biased region" description="Basic and acidic residues" evidence="1">
    <location>
        <begin position="21"/>
        <end position="42"/>
    </location>
</feature>
<dbReference type="CDD" id="cd17470">
    <property type="entry name" value="T3SS_Flik_C"/>
    <property type="match status" value="1"/>
</dbReference>
<evidence type="ECO:0000259" key="2">
    <source>
        <dbReference type="Pfam" id="PF02120"/>
    </source>
</evidence>
<dbReference type="STRING" id="1280847.SAMN04488036_10355"/>
<evidence type="ECO:0000256" key="1">
    <source>
        <dbReference type="SAM" id="MobiDB-lite"/>
    </source>
</evidence>
<proteinExistence type="predicted"/>
<accession>A0A1I4DD27</accession>
<dbReference type="Gene3D" id="3.30.750.140">
    <property type="match status" value="1"/>
</dbReference>
<feature type="compositionally biased region" description="Polar residues" evidence="1">
    <location>
        <begin position="44"/>
        <end position="56"/>
    </location>
</feature>